<dbReference type="AlphaFoldDB" id="A0A167LFW6"/>
<keyword evidence="4" id="KW-0479">Metal-binding</keyword>
<dbReference type="InterPro" id="IPR041805">
    <property type="entry name" value="ASMase/PPN1_MPP"/>
</dbReference>
<keyword evidence="1 3" id="KW-0378">Hydrolase</keyword>
<evidence type="ECO:0000256" key="3">
    <source>
        <dbReference type="PIRNR" id="PIRNR000948"/>
    </source>
</evidence>
<dbReference type="Pfam" id="PF00149">
    <property type="entry name" value="Metallophos"/>
    <property type="match status" value="1"/>
</dbReference>
<name>A0A167LFW6_CALVF</name>
<evidence type="ECO:0000256" key="2">
    <source>
        <dbReference type="ARBA" id="ARBA00023180"/>
    </source>
</evidence>
<feature type="binding site" evidence="4">
    <location>
        <position position="106"/>
    </location>
    <ligand>
        <name>Zn(2+)</name>
        <dbReference type="ChEBI" id="CHEBI:29105"/>
        <label>1</label>
    </ligand>
</feature>
<feature type="disulfide bond" evidence="5">
    <location>
        <begin position="121"/>
        <end position="126"/>
    </location>
</feature>
<dbReference type="InterPro" id="IPR011160">
    <property type="entry name" value="Sphingomy_PDE"/>
</dbReference>
<evidence type="ECO:0000256" key="1">
    <source>
        <dbReference type="ARBA" id="ARBA00022801"/>
    </source>
</evidence>
<feature type="disulfide bond" evidence="5">
    <location>
        <begin position="127"/>
        <end position="150"/>
    </location>
</feature>
<keyword evidence="2" id="KW-0325">Glycoprotein</keyword>
<dbReference type="OrthoDB" id="282973at2759"/>
<feature type="binding site" evidence="4">
    <location>
        <position position="180"/>
    </location>
    <ligand>
        <name>Zn(2+)</name>
        <dbReference type="ChEBI" id="CHEBI:29105"/>
        <label>2</label>
    </ligand>
</feature>
<feature type="disulfide bond" evidence="5">
    <location>
        <begin position="22"/>
        <end position="33"/>
    </location>
</feature>
<dbReference type="EMBL" id="KV417288">
    <property type="protein sequence ID" value="KZO95650.1"/>
    <property type="molecule type" value="Genomic_DNA"/>
</dbReference>
<dbReference type="Gene3D" id="3.60.21.10">
    <property type="match status" value="1"/>
</dbReference>
<evidence type="ECO:0000256" key="5">
    <source>
        <dbReference type="PIRSR" id="PIRSR000948-2"/>
    </source>
</evidence>
<proteinExistence type="inferred from homology"/>
<dbReference type="CDD" id="cd00842">
    <property type="entry name" value="MPP_ASMase"/>
    <property type="match status" value="1"/>
</dbReference>
<dbReference type="GO" id="GO:0004767">
    <property type="term" value="F:sphingomyelin phosphodiesterase activity"/>
    <property type="evidence" value="ECO:0007669"/>
    <property type="project" value="UniProtKB-UniRule"/>
</dbReference>
<feature type="binding site" evidence="4">
    <location>
        <position position="219"/>
    </location>
    <ligand>
        <name>Zn(2+)</name>
        <dbReference type="ChEBI" id="CHEBI:29105"/>
        <label>2</label>
    </ligand>
</feature>
<dbReference type="Proteomes" id="UP000076738">
    <property type="component" value="Unassembled WGS sequence"/>
</dbReference>
<dbReference type="PANTHER" id="PTHR10340:SF34">
    <property type="entry name" value="SPHINGOMYELIN PHOSPHODIESTERASE"/>
    <property type="match status" value="1"/>
</dbReference>
<dbReference type="InterPro" id="IPR029052">
    <property type="entry name" value="Metallo-depent_PP-like"/>
</dbReference>
<accession>A0A167LFW6</accession>
<comment type="similarity">
    <text evidence="3">Belongs to the acid sphingomyelinase family.</text>
</comment>
<dbReference type="PIRSF" id="PIRSF000948">
    <property type="entry name" value="Sphingomy_PDE"/>
    <property type="match status" value="1"/>
</dbReference>
<keyword evidence="4" id="KW-0862">Zinc</keyword>
<feature type="disulfide bond" evidence="5">
    <location>
        <begin position="495"/>
        <end position="499"/>
    </location>
</feature>
<dbReference type="GO" id="GO:0046872">
    <property type="term" value="F:metal ion binding"/>
    <property type="evidence" value="ECO:0007669"/>
    <property type="project" value="UniProtKB-KW"/>
</dbReference>
<feature type="binding site" evidence="4">
    <location>
        <position position="327"/>
    </location>
    <ligand>
        <name>Zn(2+)</name>
        <dbReference type="ChEBI" id="CHEBI:29105"/>
        <label>2</label>
    </ligand>
</feature>
<keyword evidence="3" id="KW-0326">Glycosidase</keyword>
<sequence>MPCQDLAEVGTDALKDVAKGACEASGLEDKDVCDGLVDQQMPTIADVLRNTTGTGYAAQLFCANIVGICPYPALENRTLTFPPAAPSSQSPPSTDEAYLTVIHLSDWHYDPLYQAGTEAQCTKPLCCRGFNATTPDKAAIPASQWGAYECDTPLALGISALQSIEPIIGASPDFSIFTGDLPPHDVWMTSEQGVTSIASLSCQLFKQYLKTKVYPAIGNHETSPVNLNSIPFPPTNQYLFNNLTLDDWVDWLDEDALNFARTNRGSYATNPVPGMKIINVNSNFCYVDNFWLYGDWVETDPTGQLAWLADELAVAETAGEKVWIIMHVATGLSDCLRNWSNLHDQIIKRFHKTIVGVFSGHTHRDEYELFWSDDSDKTHANAIVMNWIGPSVTPFTQLNPGWREYKVHPTTFEIMESYTYIANLSLASAWDEQVIEPEWFLEYSAREYLPSWPHDAPLNATFWALVTAAFEDNDALWQEFYQYRSKSGPEAEGGCSGVCKTDIINGLRSGNSVTAIHSSSFGPAEPHKAIEAPESKPWTKGLCRLHTHH</sequence>
<dbReference type="SUPFAM" id="SSF56300">
    <property type="entry name" value="Metallo-dependent phosphatases"/>
    <property type="match status" value="1"/>
</dbReference>
<dbReference type="GO" id="GO:0016798">
    <property type="term" value="F:hydrolase activity, acting on glycosyl bonds"/>
    <property type="evidence" value="ECO:0007669"/>
    <property type="project" value="UniProtKB-KW"/>
</dbReference>
<dbReference type="PANTHER" id="PTHR10340">
    <property type="entry name" value="SPHINGOMYELIN PHOSPHODIESTERASE"/>
    <property type="match status" value="1"/>
</dbReference>
<keyword evidence="8" id="KW-1185">Reference proteome</keyword>
<evidence type="ECO:0000259" key="6">
    <source>
        <dbReference type="Pfam" id="PF00149"/>
    </source>
</evidence>
<feature type="binding site" evidence="4">
    <location>
        <position position="361"/>
    </location>
    <ligand>
        <name>Zn(2+)</name>
        <dbReference type="ChEBI" id="CHEBI:29105"/>
        <label>2</label>
    </ligand>
</feature>
<feature type="disulfide bond" evidence="5">
    <location>
        <begin position="285"/>
        <end position="335"/>
    </location>
</feature>
<feature type="domain" description="Calcineurin-like phosphoesterase" evidence="6">
    <location>
        <begin position="100"/>
        <end position="364"/>
    </location>
</feature>
<reference evidence="7 8" key="1">
    <citation type="journal article" date="2016" name="Mol. Biol. Evol.">
        <title>Comparative Genomics of Early-Diverging Mushroom-Forming Fungi Provides Insights into the Origins of Lignocellulose Decay Capabilities.</title>
        <authorList>
            <person name="Nagy L.G."/>
            <person name="Riley R."/>
            <person name="Tritt A."/>
            <person name="Adam C."/>
            <person name="Daum C."/>
            <person name="Floudas D."/>
            <person name="Sun H."/>
            <person name="Yadav J.S."/>
            <person name="Pangilinan J."/>
            <person name="Larsson K.H."/>
            <person name="Matsuura K."/>
            <person name="Barry K."/>
            <person name="Labutti K."/>
            <person name="Kuo R."/>
            <person name="Ohm R.A."/>
            <person name="Bhattacharya S.S."/>
            <person name="Shirouzu T."/>
            <person name="Yoshinaga Y."/>
            <person name="Martin F.M."/>
            <person name="Grigoriev I.V."/>
            <person name="Hibbett D.S."/>
        </authorList>
    </citation>
    <scope>NUCLEOTIDE SEQUENCE [LARGE SCALE GENOMIC DNA]</scope>
    <source>
        <strain evidence="7 8">TUFC12733</strain>
    </source>
</reference>
<dbReference type="GO" id="GO:0006685">
    <property type="term" value="P:sphingomyelin catabolic process"/>
    <property type="evidence" value="ECO:0007669"/>
    <property type="project" value="UniProtKB-UniRule"/>
</dbReference>
<feature type="binding site" evidence="4">
    <location>
        <position position="108"/>
    </location>
    <ligand>
        <name>Zn(2+)</name>
        <dbReference type="ChEBI" id="CHEBI:29105"/>
        <label>1</label>
    </ligand>
</feature>
<feature type="binding site" evidence="4">
    <location>
        <position position="180"/>
    </location>
    <ligand>
        <name>Zn(2+)</name>
        <dbReference type="ChEBI" id="CHEBI:29105"/>
        <label>1</label>
    </ligand>
</feature>
<gene>
    <name evidence="7" type="ORF">CALVIDRAFT_515989</name>
</gene>
<evidence type="ECO:0000256" key="4">
    <source>
        <dbReference type="PIRSR" id="PIRSR000948-1"/>
    </source>
</evidence>
<protein>
    <recommendedName>
        <fullName evidence="3">Sphingomyelin phosphodiesterase</fullName>
    </recommendedName>
</protein>
<comment type="cofactor">
    <cofactor evidence="4">
        <name>Zn(2+)</name>
        <dbReference type="ChEBI" id="CHEBI:29105"/>
    </cofactor>
    <text evidence="4">Binds 2 Zn(2+) ions per subunit.</text>
</comment>
<keyword evidence="5" id="KW-1015">Disulfide bond</keyword>
<evidence type="ECO:0000313" key="8">
    <source>
        <dbReference type="Proteomes" id="UP000076738"/>
    </source>
</evidence>
<dbReference type="InterPro" id="IPR004843">
    <property type="entry name" value="Calcineurin-like_PHP"/>
</dbReference>
<comment type="function">
    <text evidence="3">Converts sphingomyelin to ceramide.</text>
</comment>
<dbReference type="GO" id="GO:0005615">
    <property type="term" value="C:extracellular space"/>
    <property type="evidence" value="ECO:0007669"/>
    <property type="project" value="TreeGrafter"/>
</dbReference>
<evidence type="ECO:0000313" key="7">
    <source>
        <dbReference type="EMBL" id="KZO95650.1"/>
    </source>
</evidence>
<feature type="binding site" evidence="4">
    <location>
        <position position="363"/>
    </location>
    <ligand>
        <name>Zn(2+)</name>
        <dbReference type="ChEBI" id="CHEBI:29105"/>
        <label>1</label>
    </ligand>
</feature>
<dbReference type="STRING" id="1330018.A0A167LFW6"/>
<organism evidence="7 8">
    <name type="scientific">Calocera viscosa (strain TUFC12733)</name>
    <dbReference type="NCBI Taxonomy" id="1330018"/>
    <lineage>
        <taxon>Eukaryota</taxon>
        <taxon>Fungi</taxon>
        <taxon>Dikarya</taxon>
        <taxon>Basidiomycota</taxon>
        <taxon>Agaricomycotina</taxon>
        <taxon>Dacrymycetes</taxon>
        <taxon>Dacrymycetales</taxon>
        <taxon>Dacrymycetaceae</taxon>
        <taxon>Calocera</taxon>
    </lineage>
</organism>
<dbReference type="GO" id="GO:0016020">
    <property type="term" value="C:membrane"/>
    <property type="evidence" value="ECO:0007669"/>
    <property type="project" value="GOC"/>
</dbReference>